<feature type="chain" id="PRO_5030969445" evidence="1">
    <location>
        <begin position="21"/>
        <end position="121"/>
    </location>
</feature>
<gene>
    <name evidence="2" type="ORF">H0921_11745</name>
</gene>
<organism evidence="2 3">
    <name type="scientific">Thermogemmata fonticola</name>
    <dbReference type="NCBI Taxonomy" id="2755323"/>
    <lineage>
        <taxon>Bacteria</taxon>
        <taxon>Pseudomonadati</taxon>
        <taxon>Planctomycetota</taxon>
        <taxon>Planctomycetia</taxon>
        <taxon>Gemmatales</taxon>
        <taxon>Gemmataceae</taxon>
        <taxon>Thermogemmata</taxon>
    </lineage>
</organism>
<feature type="signal peptide" evidence="1">
    <location>
        <begin position="1"/>
        <end position="20"/>
    </location>
</feature>
<dbReference type="RefSeq" id="WP_194538273.1">
    <property type="nucleotide sequence ID" value="NZ_JACEFB010000008.1"/>
</dbReference>
<dbReference type="Proteomes" id="UP000542342">
    <property type="component" value="Unassembled WGS sequence"/>
</dbReference>
<dbReference type="AlphaFoldDB" id="A0A7V8VF14"/>
<keyword evidence="1" id="KW-0732">Signal</keyword>
<evidence type="ECO:0000256" key="1">
    <source>
        <dbReference type="SAM" id="SignalP"/>
    </source>
</evidence>
<reference evidence="2 3" key="1">
    <citation type="submission" date="2020-07" db="EMBL/GenBank/DDBJ databases">
        <title>Thermogemmata thermophila gen. nov., sp. nov., a novel moderate thermophilic planctomycete from a Kamchatka hot spring.</title>
        <authorList>
            <person name="Elcheninov A.G."/>
            <person name="Podosokorskaya O.A."/>
            <person name="Kovaleva O.L."/>
            <person name="Novikov A."/>
            <person name="Bonch-Osmolovskaya E.A."/>
            <person name="Toshchakov S.V."/>
            <person name="Kublanov I.V."/>
        </authorList>
    </citation>
    <scope>NUCLEOTIDE SEQUENCE [LARGE SCALE GENOMIC DNA]</scope>
    <source>
        <strain evidence="2 3">2918</strain>
    </source>
</reference>
<sequence length="121" mass="13008">MRKLFLATASVFLMAGLAYAVDVIVIRYNAETKEVTVKEGDKEATYKIAENVKVILKDKEGNTKEGTFADWERRLKFAGGKFGGKGGGKGGGRFGGGKADITVKDGVITEVTITAFGRKKN</sequence>
<keyword evidence="3" id="KW-1185">Reference proteome</keyword>
<name>A0A7V8VF14_9BACT</name>
<accession>A0A7V8VF14</accession>
<evidence type="ECO:0000313" key="2">
    <source>
        <dbReference type="EMBL" id="MBA2226834.1"/>
    </source>
</evidence>
<proteinExistence type="predicted"/>
<comment type="caution">
    <text evidence="2">The sequence shown here is derived from an EMBL/GenBank/DDBJ whole genome shotgun (WGS) entry which is preliminary data.</text>
</comment>
<dbReference type="EMBL" id="JACEFB010000008">
    <property type="protein sequence ID" value="MBA2226834.1"/>
    <property type="molecule type" value="Genomic_DNA"/>
</dbReference>
<evidence type="ECO:0000313" key="3">
    <source>
        <dbReference type="Proteomes" id="UP000542342"/>
    </source>
</evidence>
<protein>
    <submittedName>
        <fullName evidence="2">Uncharacterized protein</fullName>
    </submittedName>
</protein>